<accession>A0A2P8DG17</accession>
<dbReference type="RefSeq" id="WP_106584108.1">
    <property type="nucleotide sequence ID" value="NZ_PYGA01000012.1"/>
</dbReference>
<evidence type="ECO:0000313" key="1">
    <source>
        <dbReference type="EMBL" id="PSK96153.1"/>
    </source>
</evidence>
<proteinExistence type="predicted"/>
<name>A0A2P8DG17_9ACTN</name>
<dbReference type="AlphaFoldDB" id="A0A2P8DG17"/>
<evidence type="ECO:0000313" key="2">
    <source>
        <dbReference type="Proteomes" id="UP000240542"/>
    </source>
</evidence>
<dbReference type="EMBL" id="PYGA01000012">
    <property type="protein sequence ID" value="PSK96153.1"/>
    <property type="molecule type" value="Genomic_DNA"/>
</dbReference>
<reference evidence="1 2" key="1">
    <citation type="submission" date="2018-03" db="EMBL/GenBank/DDBJ databases">
        <title>Genomic Encyclopedia of Archaeal and Bacterial Type Strains, Phase II (KMG-II): from individual species to whole genera.</title>
        <authorList>
            <person name="Goeker M."/>
        </authorList>
    </citation>
    <scope>NUCLEOTIDE SEQUENCE [LARGE SCALE GENOMIC DNA]</scope>
    <source>
        <strain evidence="1 2">DSM 45312</strain>
    </source>
</reference>
<organism evidence="1 2">
    <name type="scientific">Murinocardiopsis flavida</name>
    <dbReference type="NCBI Taxonomy" id="645275"/>
    <lineage>
        <taxon>Bacteria</taxon>
        <taxon>Bacillati</taxon>
        <taxon>Actinomycetota</taxon>
        <taxon>Actinomycetes</taxon>
        <taxon>Streptosporangiales</taxon>
        <taxon>Nocardiopsidaceae</taxon>
        <taxon>Murinocardiopsis</taxon>
    </lineage>
</organism>
<dbReference type="Proteomes" id="UP000240542">
    <property type="component" value="Unassembled WGS sequence"/>
</dbReference>
<comment type="caution">
    <text evidence="1">The sequence shown here is derived from an EMBL/GenBank/DDBJ whole genome shotgun (WGS) entry which is preliminary data.</text>
</comment>
<gene>
    <name evidence="1" type="ORF">CLV63_11235</name>
</gene>
<keyword evidence="2" id="KW-1185">Reference proteome</keyword>
<protein>
    <submittedName>
        <fullName evidence="1">Uncharacterized protein</fullName>
    </submittedName>
</protein>
<sequence>MLFSPYCRRLLTQELGENAVLPVMVPVDHPDHGLESALYESALAITWVEERMARLAHDWARNAEDITTALAEGRVPTIGDHTDELRRCAERFQTQRGYFCTLLRLTKAARTRTTT</sequence>